<evidence type="ECO:0000313" key="2">
    <source>
        <dbReference type="EMBL" id="KAJ9613818.1"/>
    </source>
</evidence>
<comment type="caution">
    <text evidence="2">The sequence shown here is derived from an EMBL/GenBank/DDBJ whole genome shotgun (WGS) entry which is preliminary data.</text>
</comment>
<dbReference type="EMBL" id="JAPDRN010000191">
    <property type="protein sequence ID" value="KAJ9613818.1"/>
    <property type="molecule type" value="Genomic_DNA"/>
</dbReference>
<feature type="region of interest" description="Disordered" evidence="1">
    <location>
        <begin position="323"/>
        <end position="431"/>
    </location>
</feature>
<proteinExistence type="predicted"/>
<gene>
    <name evidence="2" type="ORF">H2204_014600</name>
</gene>
<evidence type="ECO:0000256" key="1">
    <source>
        <dbReference type="SAM" id="MobiDB-lite"/>
    </source>
</evidence>
<name>A0AA38XI21_9EURO</name>
<sequence>MAATPPAQITTTPETPLTPLHGAAYERFDPRRPTRSSARIASREHHSTPDASRRSPDDASLTTPKRSKKFTVTSPGLHSPQSTPKTRPARRVQVLSPPSPTIHPSSSKHSQPSRANLQALASSSTMISHGMLPTPVKTPKKKAISKVNATACALFQEPTHVAGGVADVEPSPRRNRKGKRYNGYSLESFSVDDEGSRGQIQIFTDSRDRVPQVDKSKSNPFVESAMDGETVSARKITGTAKRRKVSTETRKMDSQVEEALKKDEGMVYVFRGKKVYRRFNDDDDEEEEISAEDIEDLGLLEYTPKGSKIKPIRTLTRRSIKPTRLFQTEQEERARELEKEEEALTDIEETADVNGDDLLTGDVESPSKTTRSLRSAAKGSPHSDEEVGGNSRKKGSPFDTWPRVKSAGRSVSSNSTKGRKRTAAEAVDNPI</sequence>
<dbReference type="AlphaFoldDB" id="A0AA38XI21"/>
<feature type="compositionally biased region" description="Polar residues" evidence="1">
    <location>
        <begin position="60"/>
        <end position="85"/>
    </location>
</feature>
<dbReference type="Proteomes" id="UP001172681">
    <property type="component" value="Unassembled WGS sequence"/>
</dbReference>
<accession>A0AA38XI21</accession>
<reference evidence="2" key="1">
    <citation type="submission" date="2022-10" db="EMBL/GenBank/DDBJ databases">
        <title>Culturing micro-colonial fungi from biological soil crusts in the Mojave desert and describing Neophaeococcomyces mojavensis, and introducing the new genera and species Taxawa tesnikishii.</title>
        <authorList>
            <person name="Kurbessoian T."/>
            <person name="Stajich J.E."/>
        </authorList>
    </citation>
    <scope>NUCLEOTIDE SEQUENCE</scope>
    <source>
        <strain evidence="2">TK_35</strain>
    </source>
</reference>
<feature type="compositionally biased region" description="Basic and acidic residues" evidence="1">
    <location>
        <begin position="41"/>
        <end position="57"/>
    </location>
</feature>
<protein>
    <submittedName>
        <fullName evidence="2">Uncharacterized protein</fullName>
    </submittedName>
</protein>
<keyword evidence="3" id="KW-1185">Reference proteome</keyword>
<organism evidence="2 3">
    <name type="scientific">Knufia peltigerae</name>
    <dbReference type="NCBI Taxonomy" id="1002370"/>
    <lineage>
        <taxon>Eukaryota</taxon>
        <taxon>Fungi</taxon>
        <taxon>Dikarya</taxon>
        <taxon>Ascomycota</taxon>
        <taxon>Pezizomycotina</taxon>
        <taxon>Eurotiomycetes</taxon>
        <taxon>Chaetothyriomycetidae</taxon>
        <taxon>Chaetothyriales</taxon>
        <taxon>Trichomeriaceae</taxon>
        <taxon>Knufia</taxon>
    </lineage>
</organism>
<feature type="compositionally biased region" description="Low complexity" evidence="1">
    <location>
        <begin position="1"/>
        <end position="20"/>
    </location>
</feature>
<feature type="compositionally biased region" description="Acidic residues" evidence="1">
    <location>
        <begin position="339"/>
        <end position="355"/>
    </location>
</feature>
<evidence type="ECO:0000313" key="3">
    <source>
        <dbReference type="Proteomes" id="UP001172681"/>
    </source>
</evidence>
<feature type="region of interest" description="Disordered" evidence="1">
    <location>
        <begin position="1"/>
        <end position="117"/>
    </location>
</feature>